<comment type="caution">
    <text evidence="1">The sequence shown here is derived from an EMBL/GenBank/DDBJ whole genome shotgun (WGS) entry which is preliminary data.</text>
</comment>
<organism evidence="1 2">
    <name type="scientific">Tamlana crocina</name>
    <dbReference type="NCBI Taxonomy" id="393006"/>
    <lineage>
        <taxon>Bacteria</taxon>
        <taxon>Pseudomonadati</taxon>
        <taxon>Bacteroidota</taxon>
        <taxon>Flavobacteriia</taxon>
        <taxon>Flavobacteriales</taxon>
        <taxon>Flavobacteriaceae</taxon>
        <taxon>Tamlana</taxon>
    </lineage>
</organism>
<accession>A0ABX1DGN9</accession>
<protein>
    <submittedName>
        <fullName evidence="1">DUF4350 domain-containing protein</fullName>
    </submittedName>
</protein>
<dbReference type="RefSeq" id="WP_167919069.1">
    <property type="nucleotide sequence ID" value="NZ_JAAVJS010000021.1"/>
</dbReference>
<keyword evidence="2" id="KW-1185">Reference proteome</keyword>
<evidence type="ECO:0000313" key="2">
    <source>
        <dbReference type="Proteomes" id="UP000760545"/>
    </source>
</evidence>
<dbReference type="InterPro" id="IPR013783">
    <property type="entry name" value="Ig-like_fold"/>
</dbReference>
<reference evidence="1 2" key="1">
    <citation type="submission" date="2020-03" db="EMBL/GenBank/DDBJ databases">
        <title>Tamlana sp. nov, isolated from XXX.</title>
        <authorList>
            <person name="Cao W.R."/>
        </authorList>
    </citation>
    <scope>NUCLEOTIDE SEQUENCE [LARGE SCALE GENOMIC DNA]</scope>
    <source>
        <strain evidence="1 2">HST1-43</strain>
    </source>
</reference>
<dbReference type="SUPFAM" id="SSF52317">
    <property type="entry name" value="Class I glutamine amidotransferase-like"/>
    <property type="match status" value="1"/>
</dbReference>
<sequence length="399" mass="44259">MDLSPFNMNTHNKLQFLIITFFTSIVITSAQNVVYVYGDVSADGDVPSGNKPAFHQMRLNDTGRYGMSQFKAAIEETGLTITEVYDAETEFNNTFLKNIDVLILASNQKTFSKEEASNIKSWVANGGGLVAWSDSAFGGHYKHVGLDNTAGRDSNNLITEPFGMYFLTDNGGGNYLIKDYTEDHFINNYNKNGGVIFRGEGVSFVRTSAPAKVLAKAQSNGLGGKLKVNKIDGEINLETDATLAIAHFKEGRILGLFDRNMFWNAGDGTQLSHSNNREFTQRIMLWAARKENNDLIKKESTQNKGTNLPPVVSVKHQLSKNGKTLHLTAEIIDDDSDNIYPEITWEMKKGPEIAIFENNNPNTKTPVITLPKKGTYVFRAIVTDGEFKISETVKTESNQ</sequence>
<dbReference type="Gene3D" id="2.60.40.10">
    <property type="entry name" value="Immunoglobulins"/>
    <property type="match status" value="1"/>
</dbReference>
<proteinExistence type="predicted"/>
<dbReference type="Proteomes" id="UP000760545">
    <property type="component" value="Unassembled WGS sequence"/>
</dbReference>
<dbReference type="Gene3D" id="3.40.50.880">
    <property type="match status" value="1"/>
</dbReference>
<gene>
    <name evidence="1" type="ORF">HC176_13275</name>
</gene>
<dbReference type="InterPro" id="IPR029062">
    <property type="entry name" value="Class_I_gatase-like"/>
</dbReference>
<name>A0ABX1DGN9_9FLAO</name>
<dbReference type="EMBL" id="JAAVJS010000021">
    <property type="protein sequence ID" value="NJX16461.1"/>
    <property type="molecule type" value="Genomic_DNA"/>
</dbReference>
<evidence type="ECO:0000313" key="1">
    <source>
        <dbReference type="EMBL" id="NJX16461.1"/>
    </source>
</evidence>